<dbReference type="GO" id="GO:0005829">
    <property type="term" value="C:cytosol"/>
    <property type="evidence" value="ECO:0007669"/>
    <property type="project" value="TreeGrafter"/>
</dbReference>
<dbReference type="PROSITE" id="PS51330">
    <property type="entry name" value="DHFR_2"/>
    <property type="match status" value="1"/>
</dbReference>
<evidence type="ECO:0000256" key="1">
    <source>
        <dbReference type="ARBA" id="ARBA00004903"/>
    </source>
</evidence>
<protein>
    <recommendedName>
        <fullName evidence="3 7">Dihydrofolate reductase</fullName>
        <ecNumber evidence="3 7">1.5.1.3</ecNumber>
    </recommendedName>
</protein>
<evidence type="ECO:0000256" key="5">
    <source>
        <dbReference type="ARBA" id="ARBA00022857"/>
    </source>
</evidence>
<comment type="pathway">
    <text evidence="1 7">Cofactor biosynthesis; tetrahydrofolate biosynthesis; 5,6,7,8-tetrahydrofolate from 7,8-dihydrofolate: step 1/1.</text>
</comment>
<evidence type="ECO:0000313" key="11">
    <source>
        <dbReference type="Proteomes" id="UP000016662"/>
    </source>
</evidence>
<dbReference type="GO" id="GO:0006730">
    <property type="term" value="P:one-carbon metabolic process"/>
    <property type="evidence" value="ECO:0007669"/>
    <property type="project" value="UniProtKB-KW"/>
</dbReference>
<dbReference type="GO" id="GO:0046655">
    <property type="term" value="P:folic acid metabolic process"/>
    <property type="evidence" value="ECO:0007669"/>
    <property type="project" value="TreeGrafter"/>
</dbReference>
<evidence type="ECO:0000259" key="9">
    <source>
        <dbReference type="PROSITE" id="PS51330"/>
    </source>
</evidence>
<dbReference type="PANTHER" id="PTHR48069">
    <property type="entry name" value="DIHYDROFOLATE REDUCTASE"/>
    <property type="match status" value="1"/>
</dbReference>
<proteinExistence type="inferred from homology"/>
<evidence type="ECO:0000256" key="8">
    <source>
        <dbReference type="RuleBase" id="RU004474"/>
    </source>
</evidence>
<dbReference type="GO" id="GO:0050661">
    <property type="term" value="F:NADP binding"/>
    <property type="evidence" value="ECO:0007669"/>
    <property type="project" value="InterPro"/>
</dbReference>
<dbReference type="AlphaFoldDB" id="U2LUU7"/>
<dbReference type="PANTHER" id="PTHR48069:SF3">
    <property type="entry name" value="DIHYDROFOLATE REDUCTASE"/>
    <property type="match status" value="1"/>
</dbReference>
<organism evidence="10 11">
    <name type="scientific">Ruminococcus callidus ATCC 27760</name>
    <dbReference type="NCBI Taxonomy" id="411473"/>
    <lineage>
        <taxon>Bacteria</taxon>
        <taxon>Bacillati</taxon>
        <taxon>Bacillota</taxon>
        <taxon>Clostridia</taxon>
        <taxon>Eubacteriales</taxon>
        <taxon>Oscillospiraceae</taxon>
        <taxon>Ruminococcus</taxon>
    </lineage>
</organism>
<dbReference type="GO" id="GO:0004146">
    <property type="term" value="F:dihydrofolate reductase activity"/>
    <property type="evidence" value="ECO:0007669"/>
    <property type="project" value="UniProtKB-EC"/>
</dbReference>
<reference evidence="10 11" key="1">
    <citation type="submission" date="2013-07" db="EMBL/GenBank/DDBJ databases">
        <authorList>
            <person name="Weinstock G."/>
            <person name="Sodergren E."/>
            <person name="Wylie T."/>
            <person name="Fulton L."/>
            <person name="Fulton R."/>
            <person name="Fronick C."/>
            <person name="O'Laughlin M."/>
            <person name="Godfrey J."/>
            <person name="Miner T."/>
            <person name="Herter B."/>
            <person name="Appelbaum E."/>
            <person name="Cordes M."/>
            <person name="Lek S."/>
            <person name="Wollam A."/>
            <person name="Pepin K.H."/>
            <person name="Palsikar V.B."/>
            <person name="Mitreva M."/>
            <person name="Wilson R.K."/>
        </authorList>
    </citation>
    <scope>NUCLEOTIDE SEQUENCE [LARGE SCALE GENOMIC DNA]</scope>
    <source>
        <strain evidence="10 11">ATCC 27760</strain>
    </source>
</reference>
<dbReference type="PRINTS" id="PR00070">
    <property type="entry name" value="DHFR"/>
</dbReference>
<dbReference type="Gene3D" id="3.40.430.10">
    <property type="entry name" value="Dihydrofolate Reductase, subunit A"/>
    <property type="match status" value="1"/>
</dbReference>
<dbReference type="PATRIC" id="fig|411473.3.peg.1915"/>
<dbReference type="RefSeq" id="WP_021680461.1">
    <property type="nucleotide sequence ID" value="NZ_KI260291.1"/>
</dbReference>
<sequence>MKHIALIAACDRSRAIGKNGKIPWNIAGEQQRFRQLTTGQTVIFGRRTYEEIGHPLPCRETIVVSASRQFSGSHLQTVPTLAEALAAAKTEWVFISGGARLYAEAMPLAEMLYLTEIDGFFQGDVFFPPLLAGQFARVAEERHDGEIPYVYVTYRRYTKNGKK</sequence>
<dbReference type="UniPathway" id="UPA00077">
    <property type="reaction ID" value="UER00158"/>
</dbReference>
<evidence type="ECO:0000256" key="3">
    <source>
        <dbReference type="ARBA" id="ARBA00012856"/>
    </source>
</evidence>
<feature type="domain" description="DHFR" evidence="9">
    <location>
        <begin position="3"/>
        <end position="156"/>
    </location>
</feature>
<dbReference type="Proteomes" id="UP000016662">
    <property type="component" value="Unassembled WGS sequence"/>
</dbReference>
<dbReference type="OrthoDB" id="9804315at2"/>
<evidence type="ECO:0000313" key="10">
    <source>
        <dbReference type="EMBL" id="ERJ93244.1"/>
    </source>
</evidence>
<dbReference type="GO" id="GO:0046654">
    <property type="term" value="P:tetrahydrofolate biosynthetic process"/>
    <property type="evidence" value="ECO:0007669"/>
    <property type="project" value="UniProtKB-UniPathway"/>
</dbReference>
<dbReference type="PROSITE" id="PS00075">
    <property type="entry name" value="DHFR_1"/>
    <property type="match status" value="1"/>
</dbReference>
<dbReference type="Pfam" id="PF00186">
    <property type="entry name" value="DHFR_1"/>
    <property type="match status" value="1"/>
</dbReference>
<dbReference type="CDD" id="cd00209">
    <property type="entry name" value="DHFR"/>
    <property type="match status" value="1"/>
</dbReference>
<dbReference type="InterPro" id="IPR017925">
    <property type="entry name" value="DHFR_CS"/>
</dbReference>
<comment type="catalytic activity">
    <reaction evidence="7">
        <text>(6S)-5,6,7,8-tetrahydrofolate + NADP(+) = 7,8-dihydrofolate + NADPH + H(+)</text>
        <dbReference type="Rhea" id="RHEA:15009"/>
        <dbReference type="ChEBI" id="CHEBI:15378"/>
        <dbReference type="ChEBI" id="CHEBI:57451"/>
        <dbReference type="ChEBI" id="CHEBI:57453"/>
        <dbReference type="ChEBI" id="CHEBI:57783"/>
        <dbReference type="ChEBI" id="CHEBI:58349"/>
        <dbReference type="EC" id="1.5.1.3"/>
    </reaction>
</comment>
<dbReference type="eggNOG" id="COG0262">
    <property type="taxonomic scope" value="Bacteria"/>
</dbReference>
<dbReference type="PIRSF" id="PIRSF000194">
    <property type="entry name" value="DHFR"/>
    <property type="match status" value="1"/>
</dbReference>
<accession>U2LUU7</accession>
<keyword evidence="4 7" id="KW-0554">One-carbon metabolism</keyword>
<keyword evidence="11" id="KW-1185">Reference proteome</keyword>
<dbReference type="SUPFAM" id="SSF53597">
    <property type="entry name" value="Dihydrofolate reductase-like"/>
    <property type="match status" value="1"/>
</dbReference>
<evidence type="ECO:0000256" key="6">
    <source>
        <dbReference type="ARBA" id="ARBA00023002"/>
    </source>
</evidence>
<gene>
    <name evidence="10" type="ORF">RUMCAL_02305</name>
</gene>
<dbReference type="InterPro" id="IPR024072">
    <property type="entry name" value="DHFR-like_dom_sf"/>
</dbReference>
<comment type="caution">
    <text evidence="10">The sequence shown here is derived from an EMBL/GenBank/DDBJ whole genome shotgun (WGS) entry which is preliminary data.</text>
</comment>
<evidence type="ECO:0000256" key="7">
    <source>
        <dbReference type="PIRNR" id="PIRNR000194"/>
    </source>
</evidence>
<name>U2LUU7_9FIRM</name>
<dbReference type="GO" id="GO:0046452">
    <property type="term" value="P:dihydrofolate metabolic process"/>
    <property type="evidence" value="ECO:0007669"/>
    <property type="project" value="TreeGrafter"/>
</dbReference>
<dbReference type="HOGENOM" id="CLU_043966_5_1_9"/>
<keyword evidence="6 7" id="KW-0560">Oxidoreductase</keyword>
<dbReference type="InterPro" id="IPR001796">
    <property type="entry name" value="DHFR_dom"/>
</dbReference>
<comment type="function">
    <text evidence="7">Key enzyme in folate metabolism. Catalyzes an essential reaction for de novo glycine and purine synthesis, and for DNA precursor synthesis.</text>
</comment>
<evidence type="ECO:0000256" key="2">
    <source>
        <dbReference type="ARBA" id="ARBA00009539"/>
    </source>
</evidence>
<comment type="similarity">
    <text evidence="2 7 8">Belongs to the dihydrofolate reductase family.</text>
</comment>
<dbReference type="EC" id="1.5.1.3" evidence="3 7"/>
<dbReference type="EMBL" id="AWVF01000287">
    <property type="protein sequence ID" value="ERJ93244.1"/>
    <property type="molecule type" value="Genomic_DNA"/>
</dbReference>
<evidence type="ECO:0000256" key="4">
    <source>
        <dbReference type="ARBA" id="ARBA00022563"/>
    </source>
</evidence>
<dbReference type="STRING" id="411473.RUMCAL_02305"/>
<keyword evidence="5 7" id="KW-0521">NADP</keyword>
<dbReference type="InterPro" id="IPR012259">
    <property type="entry name" value="DHFR"/>
</dbReference>